<keyword evidence="2" id="KW-1185">Reference proteome</keyword>
<organism evidence="1 2">
    <name type="scientific">Trichonephila clavipes</name>
    <name type="common">Golden silk orbweaver</name>
    <name type="synonym">Nephila clavipes</name>
    <dbReference type="NCBI Taxonomy" id="2585209"/>
    <lineage>
        <taxon>Eukaryota</taxon>
        <taxon>Metazoa</taxon>
        <taxon>Ecdysozoa</taxon>
        <taxon>Arthropoda</taxon>
        <taxon>Chelicerata</taxon>
        <taxon>Arachnida</taxon>
        <taxon>Araneae</taxon>
        <taxon>Araneomorphae</taxon>
        <taxon>Entelegynae</taxon>
        <taxon>Araneoidea</taxon>
        <taxon>Nephilidae</taxon>
        <taxon>Trichonephila</taxon>
    </lineage>
</organism>
<dbReference type="AlphaFoldDB" id="A0A8X6REW4"/>
<comment type="caution">
    <text evidence="1">The sequence shown here is derived from an EMBL/GenBank/DDBJ whole genome shotgun (WGS) entry which is preliminary data.</text>
</comment>
<sequence>MIESTTDSNEFRSKDGTVVRISDADFNITPGSVTKYTTPCSTRIRTATVCVKAHCAISVYVTLEAGVHVQMFQSSGQSEAKAGIKWPFLFRTIKTFSETYSIADHNRSARPLSLRTPVLIKEVRKRIRQTPS</sequence>
<evidence type="ECO:0000313" key="1">
    <source>
        <dbReference type="EMBL" id="GFX92785.1"/>
    </source>
</evidence>
<dbReference type="Proteomes" id="UP000887159">
    <property type="component" value="Unassembled WGS sequence"/>
</dbReference>
<gene>
    <name evidence="1" type="ORF">TNCV_4876421</name>
</gene>
<accession>A0A8X6REW4</accession>
<proteinExistence type="predicted"/>
<protein>
    <submittedName>
        <fullName evidence="1">Uncharacterized protein</fullName>
    </submittedName>
</protein>
<evidence type="ECO:0000313" key="2">
    <source>
        <dbReference type="Proteomes" id="UP000887159"/>
    </source>
</evidence>
<name>A0A8X6REW4_TRICX</name>
<dbReference type="EMBL" id="BMAU01021165">
    <property type="protein sequence ID" value="GFX92785.1"/>
    <property type="molecule type" value="Genomic_DNA"/>
</dbReference>
<reference evidence="1" key="1">
    <citation type="submission" date="2020-08" db="EMBL/GenBank/DDBJ databases">
        <title>Multicomponent nature underlies the extraordinary mechanical properties of spider dragline silk.</title>
        <authorList>
            <person name="Kono N."/>
            <person name="Nakamura H."/>
            <person name="Mori M."/>
            <person name="Yoshida Y."/>
            <person name="Ohtoshi R."/>
            <person name="Malay A.D."/>
            <person name="Moran D.A.P."/>
            <person name="Tomita M."/>
            <person name="Numata K."/>
            <person name="Arakawa K."/>
        </authorList>
    </citation>
    <scope>NUCLEOTIDE SEQUENCE</scope>
</reference>